<reference evidence="7" key="1">
    <citation type="submission" date="2014-05" db="EMBL/GenBank/DDBJ databases">
        <title>The genome and life-stage specific transcriptomes of Globodera pallida elucidate key aspects of plant parasitism by a cyst nematode.</title>
        <authorList>
            <person name="Cotton J.A."/>
            <person name="Lilley C.J."/>
            <person name="Jones L.M."/>
            <person name="Kikuchi T."/>
            <person name="Reid A.J."/>
            <person name="Thorpe P."/>
            <person name="Tsai I.J."/>
            <person name="Beasley H."/>
            <person name="Blok V."/>
            <person name="Cock P.J.A."/>
            <person name="Van den Akker S.E."/>
            <person name="Holroyd N."/>
            <person name="Hunt M."/>
            <person name="Mantelin S."/>
            <person name="Naghra H."/>
            <person name="Pain A."/>
            <person name="Palomares-Rius J.E."/>
            <person name="Zarowiecki M."/>
            <person name="Berriman M."/>
            <person name="Jones J.T."/>
            <person name="Urwin P.E."/>
        </authorList>
    </citation>
    <scope>NUCLEOTIDE SEQUENCE [LARGE SCALE GENOMIC DNA]</scope>
    <source>
        <strain evidence="7">Lindley</strain>
    </source>
</reference>
<dbReference type="GO" id="GO:0005634">
    <property type="term" value="C:nucleus"/>
    <property type="evidence" value="ECO:0007669"/>
    <property type="project" value="TreeGrafter"/>
</dbReference>
<organism evidence="7 8">
    <name type="scientific">Globodera pallida</name>
    <name type="common">Potato cyst nematode worm</name>
    <name type="synonym">Heterodera pallida</name>
    <dbReference type="NCBI Taxonomy" id="36090"/>
    <lineage>
        <taxon>Eukaryota</taxon>
        <taxon>Metazoa</taxon>
        <taxon>Ecdysozoa</taxon>
        <taxon>Nematoda</taxon>
        <taxon>Chromadorea</taxon>
        <taxon>Rhabditida</taxon>
        <taxon>Tylenchina</taxon>
        <taxon>Tylenchomorpha</taxon>
        <taxon>Tylenchoidea</taxon>
        <taxon>Heteroderidae</taxon>
        <taxon>Heteroderinae</taxon>
        <taxon>Globodera</taxon>
    </lineage>
</organism>
<keyword evidence="7" id="KW-1185">Reference proteome</keyword>
<name>A0A183CD92_GLOPA</name>
<dbReference type="PROSITE" id="PS01360">
    <property type="entry name" value="ZF_MYND_1"/>
    <property type="match status" value="1"/>
</dbReference>
<feature type="compositionally biased region" description="Acidic residues" evidence="5">
    <location>
        <begin position="177"/>
        <end position="201"/>
    </location>
</feature>
<dbReference type="InterPro" id="IPR007320">
    <property type="entry name" value="PDCD2_C"/>
</dbReference>
<evidence type="ECO:0000256" key="1">
    <source>
        <dbReference type="ARBA" id="ARBA00022723"/>
    </source>
</evidence>
<dbReference type="Pfam" id="PF01753">
    <property type="entry name" value="zf-MYND"/>
    <property type="match status" value="1"/>
</dbReference>
<dbReference type="PANTHER" id="PTHR12298">
    <property type="entry name" value="PCDC2 PROGRAMMED CELL DEATH PROTEIN 2 -RELATED"/>
    <property type="match status" value="1"/>
</dbReference>
<dbReference type="GO" id="GO:0005737">
    <property type="term" value="C:cytoplasm"/>
    <property type="evidence" value="ECO:0007669"/>
    <property type="project" value="InterPro"/>
</dbReference>
<dbReference type="InterPro" id="IPR002893">
    <property type="entry name" value="Znf_MYND"/>
</dbReference>
<feature type="region of interest" description="Disordered" evidence="5">
    <location>
        <begin position="162"/>
        <end position="202"/>
    </location>
</feature>
<dbReference type="AlphaFoldDB" id="A0A183CD92"/>
<dbReference type="SUPFAM" id="SSF144232">
    <property type="entry name" value="HIT/MYND zinc finger-like"/>
    <property type="match status" value="1"/>
</dbReference>
<dbReference type="WBParaSite" id="GPLIN_001084600">
    <property type="protein sequence ID" value="GPLIN_001084600"/>
    <property type="gene ID" value="GPLIN_001084600"/>
</dbReference>
<dbReference type="GO" id="GO:0008270">
    <property type="term" value="F:zinc ion binding"/>
    <property type="evidence" value="ECO:0007669"/>
    <property type="project" value="UniProtKB-KW"/>
</dbReference>
<keyword evidence="2 4" id="KW-0863">Zinc-finger</keyword>
<sequence>MAFLLQVYCPAGAPHAFHRALYVFVCRKGNCSKINTASNFAVFRCQLPRENAFYSVDAALCPSAVGEMSDPFFDLSVFARLCVVCGCRASKRCARCVRRWYCGREHQIIDWNFVHKSECVQQPEGNVQNDENSQMKSEEKAEQRAKHGFAFKEFGIELCSEEDEDNDDDGANGGERSDDESGSEGEEGGGDMEVDGDGGTEEENRRKMVEFEKIAEANGVSARDVDGLEESRRDIAFGRFSAALARYPEQILRYRRAGIPLLATDHSPRPPPTTPSCERCGAPRQFELQLMPNLVALLELDTFGQSVDWATLMVYTCRDSCPLEGYAREFVFKQDFVVPEAEESDGKNAKNRDK</sequence>
<protein>
    <submittedName>
        <fullName evidence="8">MYND-type domain-containing protein</fullName>
    </submittedName>
</protein>
<keyword evidence="1" id="KW-0479">Metal-binding</keyword>
<evidence type="ECO:0000259" key="6">
    <source>
        <dbReference type="PROSITE" id="PS50865"/>
    </source>
</evidence>
<dbReference type="PROSITE" id="PS50865">
    <property type="entry name" value="ZF_MYND_2"/>
    <property type="match status" value="1"/>
</dbReference>
<dbReference type="Proteomes" id="UP000050741">
    <property type="component" value="Unassembled WGS sequence"/>
</dbReference>
<dbReference type="Pfam" id="PF04194">
    <property type="entry name" value="PDCD2_C"/>
    <property type="match status" value="1"/>
</dbReference>
<proteinExistence type="predicted"/>
<feature type="domain" description="MYND-type" evidence="6">
    <location>
        <begin position="82"/>
        <end position="119"/>
    </location>
</feature>
<dbReference type="PANTHER" id="PTHR12298:SF4">
    <property type="entry name" value="PROGRAMMED CELL DEATH PROTEIN 2"/>
    <property type="match status" value="1"/>
</dbReference>
<evidence type="ECO:0000313" key="7">
    <source>
        <dbReference type="Proteomes" id="UP000050741"/>
    </source>
</evidence>
<dbReference type="Gene3D" id="6.10.140.2220">
    <property type="match status" value="1"/>
</dbReference>
<evidence type="ECO:0000256" key="2">
    <source>
        <dbReference type="ARBA" id="ARBA00022771"/>
    </source>
</evidence>
<evidence type="ECO:0000256" key="4">
    <source>
        <dbReference type="PROSITE-ProRule" id="PRU00134"/>
    </source>
</evidence>
<keyword evidence="3" id="KW-0862">Zinc</keyword>
<accession>A0A183CD92</accession>
<evidence type="ECO:0000256" key="3">
    <source>
        <dbReference type="ARBA" id="ARBA00022833"/>
    </source>
</evidence>
<reference evidence="8" key="2">
    <citation type="submission" date="2016-06" db="UniProtKB">
        <authorList>
            <consortium name="WormBaseParasite"/>
        </authorList>
    </citation>
    <scope>IDENTIFICATION</scope>
</reference>
<evidence type="ECO:0000256" key="5">
    <source>
        <dbReference type="SAM" id="MobiDB-lite"/>
    </source>
</evidence>
<evidence type="ECO:0000313" key="8">
    <source>
        <dbReference type="WBParaSite" id="GPLIN_001084600"/>
    </source>
</evidence>